<evidence type="ECO:0000256" key="2">
    <source>
        <dbReference type="ARBA" id="ARBA00022555"/>
    </source>
</evidence>
<dbReference type="PROSITE" id="PS01195">
    <property type="entry name" value="PEPT_TRNA_HYDROL_1"/>
    <property type="match status" value="1"/>
</dbReference>
<comment type="similarity">
    <text evidence="5 8 10">Belongs to the PTH family.</text>
</comment>
<comment type="subcellular location">
    <subcellularLocation>
        <location evidence="8">Cytoplasm</location>
    </subcellularLocation>
</comment>
<accession>A0A7M2RG51</accession>
<dbReference type="PROSITE" id="PS01196">
    <property type="entry name" value="PEPT_TRNA_HYDROL_2"/>
    <property type="match status" value="1"/>
</dbReference>
<dbReference type="GO" id="GO:0004045">
    <property type="term" value="F:peptidyl-tRNA hydrolase activity"/>
    <property type="evidence" value="ECO:0007669"/>
    <property type="project" value="UniProtKB-UniRule"/>
</dbReference>
<dbReference type="PANTHER" id="PTHR17224:SF1">
    <property type="entry name" value="PEPTIDYL-TRNA HYDROLASE"/>
    <property type="match status" value="1"/>
</dbReference>
<proteinExistence type="inferred from homology"/>
<keyword evidence="8" id="KW-0963">Cytoplasm</keyword>
<dbReference type="SUPFAM" id="SSF53178">
    <property type="entry name" value="Peptidyl-tRNA hydrolase-like"/>
    <property type="match status" value="1"/>
</dbReference>
<dbReference type="Pfam" id="PF01195">
    <property type="entry name" value="Pept_tRNA_hydro"/>
    <property type="match status" value="1"/>
</dbReference>
<dbReference type="EC" id="3.1.1.29" evidence="1 8"/>
<comment type="subunit">
    <text evidence="8">Monomer.</text>
</comment>
<evidence type="ECO:0000256" key="7">
    <source>
        <dbReference type="ARBA" id="ARBA00050038"/>
    </source>
</evidence>
<evidence type="ECO:0000313" key="12">
    <source>
        <dbReference type="Proteomes" id="UP000593601"/>
    </source>
</evidence>
<comment type="function">
    <text evidence="8">Catalyzes the release of premature peptidyl moieties from peptidyl-tRNA molecules trapped in stalled 50S ribosomal subunits, and thus maintains levels of free tRNAs and 50S ribosomes.</text>
</comment>
<dbReference type="GO" id="GO:0005737">
    <property type="term" value="C:cytoplasm"/>
    <property type="evidence" value="ECO:0007669"/>
    <property type="project" value="UniProtKB-SubCell"/>
</dbReference>
<dbReference type="GO" id="GO:0072344">
    <property type="term" value="P:rescue of stalled ribosome"/>
    <property type="evidence" value="ECO:0007669"/>
    <property type="project" value="UniProtKB-UniRule"/>
</dbReference>
<organism evidence="11 12">
    <name type="scientific">Blautia liquoris</name>
    <dbReference type="NCBI Taxonomy" id="2779518"/>
    <lineage>
        <taxon>Bacteria</taxon>
        <taxon>Bacillati</taxon>
        <taxon>Bacillota</taxon>
        <taxon>Clostridia</taxon>
        <taxon>Lachnospirales</taxon>
        <taxon>Lachnospiraceae</taxon>
        <taxon>Blautia</taxon>
    </lineage>
</organism>
<dbReference type="NCBIfam" id="TIGR00447">
    <property type="entry name" value="pth"/>
    <property type="match status" value="1"/>
</dbReference>
<keyword evidence="12" id="KW-1185">Reference proteome</keyword>
<evidence type="ECO:0000256" key="6">
    <source>
        <dbReference type="ARBA" id="ARBA00048707"/>
    </source>
</evidence>
<dbReference type="InterPro" id="IPR036416">
    <property type="entry name" value="Pept_tRNA_hydro_sf"/>
</dbReference>
<dbReference type="Gene3D" id="3.40.50.1470">
    <property type="entry name" value="Peptidyl-tRNA hydrolase"/>
    <property type="match status" value="1"/>
</dbReference>
<evidence type="ECO:0000256" key="5">
    <source>
        <dbReference type="ARBA" id="ARBA00038063"/>
    </source>
</evidence>
<keyword evidence="3 8" id="KW-0378">Hydrolase</keyword>
<dbReference type="PANTHER" id="PTHR17224">
    <property type="entry name" value="PEPTIDYL-TRNA HYDROLASE"/>
    <property type="match status" value="1"/>
</dbReference>
<gene>
    <name evidence="8" type="primary">pth</name>
    <name evidence="11" type="ORF">INP51_15505</name>
</gene>
<dbReference type="KEGG" id="bliq:INP51_15505"/>
<comment type="function">
    <text evidence="8">Hydrolyzes ribosome-free peptidyl-tRNAs (with 1 or more amino acids incorporated), which drop off the ribosome during protein synthesis, or as a result of ribosome stalling.</text>
</comment>
<sequence>MYIIAGLGNPSKQYEGTRHNVGFDTIDYLAEKYQIPSSGLKHKALYGKGVIAGKKVLLVKPMTYMNLSGESVAELVSYYKANPDDELIVIYDDINLEPGSIRIRKKGSAGGHNGIKSIIGCTGTQNFKRIRIGVGEKPKGWDLADFVLGRFSKEDRKLVDEAIEHAADALKMILQDDINGAMNQYNRKMPDPHKDDAEGNFVI</sequence>
<evidence type="ECO:0000256" key="3">
    <source>
        <dbReference type="ARBA" id="ARBA00022801"/>
    </source>
</evidence>
<dbReference type="CDD" id="cd00462">
    <property type="entry name" value="PTH"/>
    <property type="match status" value="1"/>
</dbReference>
<evidence type="ECO:0000256" key="8">
    <source>
        <dbReference type="HAMAP-Rule" id="MF_00083"/>
    </source>
</evidence>
<feature type="binding site" evidence="8">
    <location>
        <position position="64"/>
    </location>
    <ligand>
        <name>tRNA</name>
        <dbReference type="ChEBI" id="CHEBI:17843"/>
    </ligand>
</feature>
<protein>
    <recommendedName>
        <fullName evidence="7 8">Peptidyl-tRNA hydrolase</fullName>
        <shortName evidence="8">Pth</shortName>
        <ecNumber evidence="1 8">3.1.1.29</ecNumber>
    </recommendedName>
</protein>
<reference evidence="11 12" key="1">
    <citation type="submission" date="2020-10" db="EMBL/GenBank/DDBJ databases">
        <title>Blautia liquoris sp.nov., isolated from the mud in a fermentation cellar used for the production of Chinese strong-flavoured liquor.</title>
        <authorList>
            <person name="Lu L."/>
        </authorList>
    </citation>
    <scope>NUCLEOTIDE SEQUENCE [LARGE SCALE GENOMIC DNA]</scope>
    <source>
        <strain evidence="11 12">LZLJ-3</strain>
    </source>
</reference>
<dbReference type="InterPro" id="IPR001328">
    <property type="entry name" value="Pept_tRNA_hydro"/>
</dbReference>
<dbReference type="FunFam" id="3.40.50.1470:FF:000001">
    <property type="entry name" value="Peptidyl-tRNA hydrolase"/>
    <property type="match status" value="1"/>
</dbReference>
<dbReference type="RefSeq" id="WP_193735643.1">
    <property type="nucleotide sequence ID" value="NZ_CP063304.1"/>
</dbReference>
<feature type="site" description="Stabilizes the basic form of H active site to accept a proton" evidence="8">
    <location>
        <position position="92"/>
    </location>
</feature>
<feature type="binding site" evidence="8">
    <location>
        <position position="66"/>
    </location>
    <ligand>
        <name>tRNA</name>
        <dbReference type="ChEBI" id="CHEBI:17843"/>
    </ligand>
</feature>
<dbReference type="EMBL" id="CP063304">
    <property type="protein sequence ID" value="QOV19323.1"/>
    <property type="molecule type" value="Genomic_DNA"/>
</dbReference>
<feature type="site" description="Discriminates between blocked and unblocked aminoacyl-tRNA" evidence="8">
    <location>
        <position position="9"/>
    </location>
</feature>
<feature type="binding site" evidence="8">
    <location>
        <position position="14"/>
    </location>
    <ligand>
        <name>tRNA</name>
        <dbReference type="ChEBI" id="CHEBI:17843"/>
    </ligand>
</feature>
<feature type="active site" description="Proton acceptor" evidence="8">
    <location>
        <position position="19"/>
    </location>
</feature>
<evidence type="ECO:0000256" key="4">
    <source>
        <dbReference type="ARBA" id="ARBA00022884"/>
    </source>
</evidence>
<keyword evidence="4 8" id="KW-0694">RNA-binding</keyword>
<evidence type="ECO:0000256" key="1">
    <source>
        <dbReference type="ARBA" id="ARBA00013260"/>
    </source>
</evidence>
<evidence type="ECO:0000256" key="10">
    <source>
        <dbReference type="RuleBase" id="RU004320"/>
    </source>
</evidence>
<dbReference type="InterPro" id="IPR018171">
    <property type="entry name" value="Pept_tRNA_hydro_CS"/>
</dbReference>
<dbReference type="AlphaFoldDB" id="A0A7M2RG51"/>
<comment type="catalytic activity">
    <reaction evidence="6 8 9">
        <text>an N-acyl-L-alpha-aminoacyl-tRNA + H2O = an N-acyl-L-amino acid + a tRNA + H(+)</text>
        <dbReference type="Rhea" id="RHEA:54448"/>
        <dbReference type="Rhea" id="RHEA-COMP:10123"/>
        <dbReference type="Rhea" id="RHEA-COMP:13883"/>
        <dbReference type="ChEBI" id="CHEBI:15377"/>
        <dbReference type="ChEBI" id="CHEBI:15378"/>
        <dbReference type="ChEBI" id="CHEBI:59874"/>
        <dbReference type="ChEBI" id="CHEBI:78442"/>
        <dbReference type="ChEBI" id="CHEBI:138191"/>
        <dbReference type="EC" id="3.1.1.29"/>
    </reaction>
</comment>
<dbReference type="GO" id="GO:0000049">
    <property type="term" value="F:tRNA binding"/>
    <property type="evidence" value="ECO:0007669"/>
    <property type="project" value="UniProtKB-UniRule"/>
</dbReference>
<feature type="binding site" evidence="8">
    <location>
        <position position="113"/>
    </location>
    <ligand>
        <name>tRNA</name>
        <dbReference type="ChEBI" id="CHEBI:17843"/>
    </ligand>
</feature>
<name>A0A7M2RG51_9FIRM</name>
<evidence type="ECO:0000256" key="9">
    <source>
        <dbReference type="RuleBase" id="RU000673"/>
    </source>
</evidence>
<dbReference type="Proteomes" id="UP000593601">
    <property type="component" value="Chromosome"/>
</dbReference>
<dbReference type="HAMAP" id="MF_00083">
    <property type="entry name" value="Pept_tRNA_hydro_bact"/>
    <property type="match status" value="1"/>
</dbReference>
<dbReference type="GO" id="GO:0006515">
    <property type="term" value="P:protein quality control for misfolded or incompletely synthesized proteins"/>
    <property type="evidence" value="ECO:0007669"/>
    <property type="project" value="UniProtKB-UniRule"/>
</dbReference>
<evidence type="ECO:0000313" key="11">
    <source>
        <dbReference type="EMBL" id="QOV19323.1"/>
    </source>
</evidence>
<keyword evidence="2 8" id="KW-0820">tRNA-binding</keyword>